<comment type="caution">
    <text evidence="3">The sequence shown here is derived from an EMBL/GenBank/DDBJ whole genome shotgun (WGS) entry which is preliminary data.</text>
</comment>
<feature type="compositionally biased region" description="Pro residues" evidence="1">
    <location>
        <begin position="1"/>
        <end position="23"/>
    </location>
</feature>
<keyword evidence="2" id="KW-0472">Membrane</keyword>
<keyword evidence="4" id="KW-1185">Reference proteome</keyword>
<evidence type="ECO:0000256" key="1">
    <source>
        <dbReference type="SAM" id="MobiDB-lite"/>
    </source>
</evidence>
<evidence type="ECO:0000256" key="2">
    <source>
        <dbReference type="SAM" id="Phobius"/>
    </source>
</evidence>
<protein>
    <submittedName>
        <fullName evidence="3">DUF4245 domain-containing protein</fullName>
    </submittedName>
</protein>
<name>A0ABS9THV2_9PSEU</name>
<evidence type="ECO:0000313" key="3">
    <source>
        <dbReference type="EMBL" id="MCH6168117.1"/>
    </source>
</evidence>
<dbReference type="InterPro" id="IPR025339">
    <property type="entry name" value="DUF4245"/>
</dbReference>
<keyword evidence="2" id="KW-1133">Transmembrane helix</keyword>
<dbReference type="EMBL" id="JAKXMK010000017">
    <property type="protein sequence ID" value="MCH6168117.1"/>
    <property type="molecule type" value="Genomic_DNA"/>
</dbReference>
<reference evidence="3 4" key="1">
    <citation type="submission" date="2022-03" db="EMBL/GenBank/DDBJ databases">
        <title>Pseudonocardia alaer sp. nov., a novel actinomycete isolated from reed forest soil.</title>
        <authorList>
            <person name="Wang L."/>
        </authorList>
    </citation>
    <scope>NUCLEOTIDE SEQUENCE [LARGE SCALE GENOMIC DNA]</scope>
    <source>
        <strain evidence="3 4">Y-16303</strain>
    </source>
</reference>
<accession>A0ABS9THV2</accession>
<feature type="region of interest" description="Disordered" evidence="1">
    <location>
        <begin position="1"/>
        <end position="27"/>
    </location>
</feature>
<dbReference type="Pfam" id="PF14030">
    <property type="entry name" value="DUF4245"/>
    <property type="match status" value="1"/>
</dbReference>
<gene>
    <name evidence="3" type="ORF">MMF94_20710</name>
</gene>
<keyword evidence="2" id="KW-0812">Transmembrane</keyword>
<feature type="transmembrane region" description="Helical" evidence="2">
    <location>
        <begin position="34"/>
        <end position="56"/>
    </location>
</feature>
<sequence>MTSQPDPTPRPSAGPTAGPPSKPPRSAMTMRDMLVALGVLVLIVIGFGALSGSWSFAPTGPSIDPGAVPVVDAPAELGRLAPLMPFPVRDPAVPAGWRVNSVDQDPVTGGGQAVRSGYVTQGGRYLQLLQSDASEAALLTTAAGQAPVPGRGPVDVDGQQWVVYGGQGSAAARAEPVWITEVTTPGGSPVRMLLTGSGNEEEFRTLAAAAAGAPPLPR</sequence>
<organism evidence="3 4">
    <name type="scientific">Pseudonocardia alaniniphila</name>
    <dbReference type="NCBI Taxonomy" id="75291"/>
    <lineage>
        <taxon>Bacteria</taxon>
        <taxon>Bacillati</taxon>
        <taxon>Actinomycetota</taxon>
        <taxon>Actinomycetes</taxon>
        <taxon>Pseudonocardiales</taxon>
        <taxon>Pseudonocardiaceae</taxon>
        <taxon>Pseudonocardia</taxon>
    </lineage>
</organism>
<dbReference type="RefSeq" id="WP_241038760.1">
    <property type="nucleotide sequence ID" value="NZ_BAAAJF010000001.1"/>
</dbReference>
<proteinExistence type="predicted"/>
<dbReference type="Proteomes" id="UP001299970">
    <property type="component" value="Unassembled WGS sequence"/>
</dbReference>
<evidence type="ECO:0000313" key="4">
    <source>
        <dbReference type="Proteomes" id="UP001299970"/>
    </source>
</evidence>